<keyword evidence="2" id="KW-1003">Cell membrane</keyword>
<dbReference type="OrthoDB" id="266313at2"/>
<dbReference type="GO" id="GO:0006935">
    <property type="term" value="P:chemotaxis"/>
    <property type="evidence" value="ECO:0007669"/>
    <property type="project" value="InterPro"/>
</dbReference>
<dbReference type="InterPro" id="IPR000014">
    <property type="entry name" value="PAS"/>
</dbReference>
<comment type="caution">
    <text evidence="9">The sequence shown here is derived from an EMBL/GenBank/DDBJ whole genome shotgun (WGS) entry which is preliminary data.</text>
</comment>
<dbReference type="Pfam" id="PF08447">
    <property type="entry name" value="PAS_3"/>
    <property type="match status" value="1"/>
</dbReference>
<dbReference type="InterPro" id="IPR004089">
    <property type="entry name" value="MCPsignal_dom"/>
</dbReference>
<evidence type="ECO:0000256" key="4">
    <source>
        <dbReference type="ARBA" id="ARBA00029447"/>
    </source>
</evidence>
<keyword evidence="2" id="KW-0472">Membrane</keyword>
<comment type="subcellular location">
    <subcellularLocation>
        <location evidence="1">Cell inner membrane</location>
        <topology evidence="1">Multi-pass membrane protein</topology>
    </subcellularLocation>
</comment>
<evidence type="ECO:0000313" key="9">
    <source>
        <dbReference type="EMBL" id="TLU74667.1"/>
    </source>
</evidence>
<evidence type="ECO:0000259" key="7">
    <source>
        <dbReference type="PROSITE" id="PS50113"/>
    </source>
</evidence>
<feature type="domain" description="PAC" evidence="7">
    <location>
        <begin position="58"/>
        <end position="110"/>
    </location>
</feature>
<dbReference type="InterPro" id="IPR013655">
    <property type="entry name" value="PAS_fold_3"/>
</dbReference>
<dbReference type="Gene3D" id="3.30.450.20">
    <property type="entry name" value="PAS domain"/>
    <property type="match status" value="1"/>
</dbReference>
<dbReference type="InterPro" id="IPR004090">
    <property type="entry name" value="Chemotax_Me-accpt_rcpt"/>
</dbReference>
<keyword evidence="2" id="KW-0997">Cell inner membrane</keyword>
<dbReference type="PROSITE" id="PS50113">
    <property type="entry name" value="PAC"/>
    <property type="match status" value="1"/>
</dbReference>
<accession>A0A5R9JDN6</accession>
<dbReference type="InterPro" id="IPR035965">
    <property type="entry name" value="PAS-like_dom_sf"/>
</dbReference>
<sequence length="389" mass="40051">MHAKSCWTWSAEFRRLCGFGSVAEFPDVVQSWSDKLHPDDSARVFGLFGAALAKGSLYEATYRLRVRDGSYRWFLATGGVLLGSDGKARRASGSLVDIHELTVSQSTQRAARGAMAGSFQTRVSSLVAALSSAATGLEASARTMTASADQGNAQAATMATASAAASVGVSTVAAAAEELAASIGEISQQVAHSARITTRAVNDAQRTDVIVRALSDGAQKIGHVVGLITNIAAQTNLLALNATIEAARAGDAGKGFAVVASEVKNLASQTARATDEIGTQIAQIQAATEEAVVAIRGILATIEEVSAIAVNISAAVEEQGSATAEIARNVQHTAQAAREVTTNIDGVTATATRSGSAANEVLASAANFSRQTERLSSEIESFVAEIRAA</sequence>
<gene>
    <name evidence="9" type="ORF">FE263_03235</name>
</gene>
<reference evidence="9 10" key="1">
    <citation type="submission" date="2019-05" db="EMBL/GenBank/DDBJ databases">
        <authorList>
            <person name="Pankratov T."/>
            <person name="Grouzdev D."/>
        </authorList>
    </citation>
    <scope>NUCLEOTIDE SEQUENCE [LARGE SCALE GENOMIC DNA]</scope>
    <source>
        <strain evidence="9 10">KEBCLARHB70R</strain>
    </source>
</reference>
<dbReference type="InterPro" id="IPR000700">
    <property type="entry name" value="PAS-assoc_C"/>
</dbReference>
<dbReference type="Pfam" id="PF00015">
    <property type="entry name" value="MCPsignal"/>
    <property type="match status" value="1"/>
</dbReference>
<proteinExistence type="inferred from homology"/>
<organism evidence="9 10">
    <name type="scientific">Lichenicoccus roseus</name>
    <dbReference type="NCBI Taxonomy" id="2683649"/>
    <lineage>
        <taxon>Bacteria</taxon>
        <taxon>Pseudomonadati</taxon>
        <taxon>Pseudomonadota</taxon>
        <taxon>Alphaproteobacteria</taxon>
        <taxon>Acetobacterales</taxon>
        <taxon>Acetobacteraceae</taxon>
        <taxon>Lichenicoccus</taxon>
    </lineage>
</organism>
<name>A0A5R9JDN6_9PROT</name>
<evidence type="ECO:0000259" key="6">
    <source>
        <dbReference type="PROSITE" id="PS50111"/>
    </source>
</evidence>
<dbReference type="PROSITE" id="PS50192">
    <property type="entry name" value="T_SNARE"/>
    <property type="match status" value="1"/>
</dbReference>
<evidence type="ECO:0000256" key="2">
    <source>
        <dbReference type="ARBA" id="ARBA00022519"/>
    </source>
</evidence>
<dbReference type="SMART" id="SM00283">
    <property type="entry name" value="MA"/>
    <property type="match status" value="1"/>
</dbReference>
<dbReference type="PRINTS" id="PR00260">
    <property type="entry name" value="CHEMTRNSDUCR"/>
</dbReference>
<dbReference type="PROSITE" id="PS50111">
    <property type="entry name" value="CHEMOTAXIS_TRANSDUC_2"/>
    <property type="match status" value="1"/>
</dbReference>
<evidence type="ECO:0000313" key="10">
    <source>
        <dbReference type="Proteomes" id="UP000305654"/>
    </source>
</evidence>
<dbReference type="PANTHER" id="PTHR32089:SF112">
    <property type="entry name" value="LYSOZYME-LIKE PROTEIN-RELATED"/>
    <property type="match status" value="1"/>
</dbReference>
<dbReference type="InterPro" id="IPR001610">
    <property type="entry name" value="PAC"/>
</dbReference>
<comment type="similarity">
    <text evidence="4">Belongs to the methyl-accepting chemotaxis (MCP) protein family.</text>
</comment>
<dbReference type="PANTHER" id="PTHR32089">
    <property type="entry name" value="METHYL-ACCEPTING CHEMOTAXIS PROTEIN MCPB"/>
    <property type="match status" value="1"/>
</dbReference>
<dbReference type="SUPFAM" id="SSF58104">
    <property type="entry name" value="Methyl-accepting chemotaxis protein (MCP) signaling domain"/>
    <property type="match status" value="1"/>
</dbReference>
<dbReference type="Gene3D" id="1.10.287.950">
    <property type="entry name" value="Methyl-accepting chemotaxis protein"/>
    <property type="match status" value="1"/>
</dbReference>
<dbReference type="GO" id="GO:0004888">
    <property type="term" value="F:transmembrane signaling receptor activity"/>
    <property type="evidence" value="ECO:0007669"/>
    <property type="project" value="InterPro"/>
</dbReference>
<evidence type="ECO:0000259" key="8">
    <source>
        <dbReference type="PROSITE" id="PS50192"/>
    </source>
</evidence>
<protein>
    <submittedName>
        <fullName evidence="9">Chemotaxis protein</fullName>
    </submittedName>
</protein>
<dbReference type="AlphaFoldDB" id="A0A5R9JDN6"/>
<keyword evidence="10" id="KW-1185">Reference proteome</keyword>
<dbReference type="SUPFAM" id="SSF55785">
    <property type="entry name" value="PYP-like sensor domain (PAS domain)"/>
    <property type="match status" value="1"/>
</dbReference>
<evidence type="ECO:0000256" key="1">
    <source>
        <dbReference type="ARBA" id="ARBA00004429"/>
    </source>
</evidence>
<dbReference type="InterPro" id="IPR000727">
    <property type="entry name" value="T_SNARE_dom"/>
</dbReference>
<dbReference type="SMART" id="SM00086">
    <property type="entry name" value="PAC"/>
    <property type="match status" value="1"/>
</dbReference>
<dbReference type="Proteomes" id="UP000305654">
    <property type="component" value="Unassembled WGS sequence"/>
</dbReference>
<keyword evidence="3 5" id="KW-0807">Transducer</keyword>
<dbReference type="EMBL" id="VCDI01000001">
    <property type="protein sequence ID" value="TLU74667.1"/>
    <property type="molecule type" value="Genomic_DNA"/>
</dbReference>
<dbReference type="GO" id="GO:0007165">
    <property type="term" value="P:signal transduction"/>
    <property type="evidence" value="ECO:0007669"/>
    <property type="project" value="UniProtKB-KW"/>
</dbReference>
<evidence type="ECO:0000256" key="3">
    <source>
        <dbReference type="ARBA" id="ARBA00023224"/>
    </source>
</evidence>
<feature type="domain" description="T-SNARE coiled-coil homology" evidence="8">
    <location>
        <begin position="285"/>
        <end position="347"/>
    </location>
</feature>
<evidence type="ECO:0000256" key="5">
    <source>
        <dbReference type="PROSITE-ProRule" id="PRU00284"/>
    </source>
</evidence>
<feature type="domain" description="Methyl-accepting transducer" evidence="6">
    <location>
        <begin position="133"/>
        <end position="369"/>
    </location>
</feature>
<dbReference type="GO" id="GO:0005886">
    <property type="term" value="C:plasma membrane"/>
    <property type="evidence" value="ECO:0007669"/>
    <property type="project" value="UniProtKB-SubCell"/>
</dbReference>
<dbReference type="CDD" id="cd00130">
    <property type="entry name" value="PAS"/>
    <property type="match status" value="1"/>
</dbReference>